<accession>A0A5N6E6B2</accession>
<dbReference type="Proteomes" id="UP000326799">
    <property type="component" value="Unassembled WGS sequence"/>
</dbReference>
<proteinExistence type="predicted"/>
<organism evidence="1 2">
    <name type="scientific">Aspergillus novoparasiticus</name>
    <dbReference type="NCBI Taxonomy" id="986946"/>
    <lineage>
        <taxon>Eukaryota</taxon>
        <taxon>Fungi</taxon>
        <taxon>Dikarya</taxon>
        <taxon>Ascomycota</taxon>
        <taxon>Pezizomycotina</taxon>
        <taxon>Eurotiomycetes</taxon>
        <taxon>Eurotiomycetidae</taxon>
        <taxon>Eurotiales</taxon>
        <taxon>Aspergillaceae</taxon>
        <taxon>Aspergillus</taxon>
        <taxon>Aspergillus subgen. Circumdati</taxon>
    </lineage>
</organism>
<name>A0A5N6E6B2_9EURO</name>
<evidence type="ECO:0000313" key="1">
    <source>
        <dbReference type="EMBL" id="KAB8212908.1"/>
    </source>
</evidence>
<gene>
    <name evidence="1" type="ORF">BDV33DRAFT_185901</name>
</gene>
<dbReference type="EMBL" id="ML733794">
    <property type="protein sequence ID" value="KAB8212908.1"/>
    <property type="molecule type" value="Genomic_DNA"/>
</dbReference>
<keyword evidence="2" id="KW-1185">Reference proteome</keyword>
<sequence>MSTFFRHALTLRASCYPHPGTRYQLEQFKPGSLYDPQTMRAQDEVGASIHVPADGRKRRMKVCVHGLMKAYVMQDNTTGIDLIKNLASHFC</sequence>
<reference evidence="1 2" key="1">
    <citation type="submission" date="2019-04" db="EMBL/GenBank/DDBJ databases">
        <title>Fungal friends and foes A comparative genomics study of 23 Aspergillus species from section Flavi.</title>
        <authorList>
            <consortium name="DOE Joint Genome Institute"/>
            <person name="Kjaerbolling I."/>
            <person name="Vesth T.C."/>
            <person name="Frisvad J.C."/>
            <person name="Nybo J.L."/>
            <person name="Theobald S."/>
            <person name="Kildgaard S."/>
            <person name="Petersen T.I."/>
            <person name="Kuo A."/>
            <person name="Sato A."/>
            <person name="Lyhne E.K."/>
            <person name="Kogle M.E."/>
            <person name="Wiebenga A."/>
            <person name="Kun R.S."/>
            <person name="Lubbers R.J."/>
            <person name="Makela M.R."/>
            <person name="Barry K."/>
            <person name="Chovatia M."/>
            <person name="Clum A."/>
            <person name="Daum C."/>
            <person name="Haridas S."/>
            <person name="He G."/>
            <person name="LaButti K."/>
            <person name="Lipzen A."/>
            <person name="Mondo S."/>
            <person name="Pangilinan J."/>
            <person name="Riley R."/>
            <person name="Salamov A."/>
            <person name="Simmons B.A."/>
            <person name="Magnuson J.K."/>
            <person name="Henrissat B."/>
            <person name="Mortensen U.H."/>
            <person name="Larsen T.O."/>
            <person name="De vries R.P."/>
            <person name="Grigoriev I.V."/>
            <person name="Machida M."/>
            <person name="Baker S.E."/>
            <person name="Andersen M.R."/>
        </authorList>
    </citation>
    <scope>NUCLEOTIDE SEQUENCE [LARGE SCALE GENOMIC DNA]</scope>
    <source>
        <strain evidence="1 2">CBS 126849</strain>
    </source>
</reference>
<evidence type="ECO:0000313" key="2">
    <source>
        <dbReference type="Proteomes" id="UP000326799"/>
    </source>
</evidence>
<dbReference type="AlphaFoldDB" id="A0A5N6E6B2"/>
<protein>
    <submittedName>
        <fullName evidence="1">Uncharacterized protein</fullName>
    </submittedName>
</protein>